<keyword evidence="3" id="KW-0805">Transcription regulation</keyword>
<dbReference type="CDD" id="cd00383">
    <property type="entry name" value="trans_reg_C"/>
    <property type="match status" value="1"/>
</dbReference>
<dbReference type="OrthoDB" id="8912111at2"/>
<gene>
    <name evidence="10" type="ORF">LPB137_04985</name>
</gene>
<dbReference type="InterPro" id="IPR001789">
    <property type="entry name" value="Sig_transdc_resp-reg_receiver"/>
</dbReference>
<dbReference type="SMART" id="SM00862">
    <property type="entry name" value="Trans_reg_C"/>
    <property type="match status" value="1"/>
</dbReference>
<dbReference type="InterPro" id="IPR016032">
    <property type="entry name" value="Sig_transdc_resp-reg_C-effctor"/>
</dbReference>
<evidence type="ECO:0000313" key="10">
    <source>
        <dbReference type="EMBL" id="APW65244.1"/>
    </source>
</evidence>
<dbReference type="Proteomes" id="UP000186074">
    <property type="component" value="Chromosome"/>
</dbReference>
<organism evidence="10 11">
    <name type="scientific">Poseidonibacter parvus</name>
    <dbReference type="NCBI Taxonomy" id="1850254"/>
    <lineage>
        <taxon>Bacteria</taxon>
        <taxon>Pseudomonadati</taxon>
        <taxon>Campylobacterota</taxon>
        <taxon>Epsilonproteobacteria</taxon>
        <taxon>Campylobacterales</taxon>
        <taxon>Arcobacteraceae</taxon>
        <taxon>Poseidonibacter</taxon>
    </lineage>
</organism>
<dbReference type="SUPFAM" id="SSF52172">
    <property type="entry name" value="CheY-like"/>
    <property type="match status" value="1"/>
</dbReference>
<feature type="domain" description="OmpR/PhoB-type" evidence="9">
    <location>
        <begin position="134"/>
        <end position="229"/>
    </location>
</feature>
<dbReference type="GO" id="GO:0032993">
    <property type="term" value="C:protein-DNA complex"/>
    <property type="evidence" value="ECO:0007669"/>
    <property type="project" value="TreeGrafter"/>
</dbReference>
<keyword evidence="4 7" id="KW-0238">DNA-binding</keyword>
<accession>A0A1P8KL21</accession>
<sequence length="231" mass="27124">MNLYLIKGVVLKILLLEDDIIFSEIIEEYLNFLAYSVETVFDLESAEELLYNNKYDLLILDINIPGGNGLDLLENFRSLGFKTPSIIITSFTNINEIERAYNVGCDDYLKKPFELKELKARINYLENIHKINFKGQIKIDKDLIFDSYNMNIRKKDITVRIAKKEAEILRFFLLNKNRVISIDELIINIWEYGEEPSIATIRTYIKNIRKVLEKNLIETIKNVGYKFNTTY</sequence>
<dbReference type="AlphaFoldDB" id="A0A1P8KL21"/>
<dbReference type="GO" id="GO:0005829">
    <property type="term" value="C:cytosol"/>
    <property type="evidence" value="ECO:0007669"/>
    <property type="project" value="TreeGrafter"/>
</dbReference>
<dbReference type="SUPFAM" id="SSF46894">
    <property type="entry name" value="C-terminal effector domain of the bipartite response regulators"/>
    <property type="match status" value="1"/>
</dbReference>
<evidence type="ECO:0000256" key="6">
    <source>
        <dbReference type="PROSITE-ProRule" id="PRU00169"/>
    </source>
</evidence>
<dbReference type="KEGG" id="alp:LPB137_04985"/>
<keyword evidence="11" id="KW-1185">Reference proteome</keyword>
<evidence type="ECO:0000256" key="5">
    <source>
        <dbReference type="ARBA" id="ARBA00023163"/>
    </source>
</evidence>
<evidence type="ECO:0008006" key="12">
    <source>
        <dbReference type="Google" id="ProtNLM"/>
    </source>
</evidence>
<dbReference type="GO" id="GO:0006355">
    <property type="term" value="P:regulation of DNA-templated transcription"/>
    <property type="evidence" value="ECO:0007669"/>
    <property type="project" value="InterPro"/>
</dbReference>
<dbReference type="Pfam" id="PF00072">
    <property type="entry name" value="Response_reg"/>
    <property type="match status" value="1"/>
</dbReference>
<protein>
    <recommendedName>
        <fullName evidence="12">DNA-binding response regulator</fullName>
    </recommendedName>
</protein>
<evidence type="ECO:0000256" key="3">
    <source>
        <dbReference type="ARBA" id="ARBA00023015"/>
    </source>
</evidence>
<dbReference type="GO" id="GO:0000156">
    <property type="term" value="F:phosphorelay response regulator activity"/>
    <property type="evidence" value="ECO:0007669"/>
    <property type="project" value="TreeGrafter"/>
</dbReference>
<evidence type="ECO:0000256" key="2">
    <source>
        <dbReference type="ARBA" id="ARBA00023012"/>
    </source>
</evidence>
<evidence type="ECO:0000259" key="8">
    <source>
        <dbReference type="PROSITE" id="PS50110"/>
    </source>
</evidence>
<evidence type="ECO:0000259" key="9">
    <source>
        <dbReference type="PROSITE" id="PS51755"/>
    </source>
</evidence>
<dbReference type="Gene3D" id="3.40.50.2300">
    <property type="match status" value="1"/>
</dbReference>
<feature type="DNA-binding region" description="OmpR/PhoB-type" evidence="7">
    <location>
        <begin position="134"/>
        <end position="229"/>
    </location>
</feature>
<dbReference type="PANTHER" id="PTHR48111">
    <property type="entry name" value="REGULATOR OF RPOS"/>
    <property type="match status" value="1"/>
</dbReference>
<evidence type="ECO:0000256" key="1">
    <source>
        <dbReference type="ARBA" id="ARBA00022553"/>
    </source>
</evidence>
<dbReference type="STRING" id="1850254.LPB137_04985"/>
<keyword evidence="5" id="KW-0804">Transcription</keyword>
<feature type="domain" description="Response regulatory" evidence="8">
    <location>
        <begin position="12"/>
        <end position="126"/>
    </location>
</feature>
<name>A0A1P8KL21_9BACT</name>
<dbReference type="InterPro" id="IPR011006">
    <property type="entry name" value="CheY-like_superfamily"/>
</dbReference>
<evidence type="ECO:0000313" key="11">
    <source>
        <dbReference type="Proteomes" id="UP000186074"/>
    </source>
</evidence>
<keyword evidence="1 6" id="KW-0597">Phosphoprotein</keyword>
<dbReference type="PROSITE" id="PS51755">
    <property type="entry name" value="OMPR_PHOB"/>
    <property type="match status" value="1"/>
</dbReference>
<keyword evidence="2" id="KW-0902">Two-component regulatory system</keyword>
<dbReference type="GO" id="GO:0000976">
    <property type="term" value="F:transcription cis-regulatory region binding"/>
    <property type="evidence" value="ECO:0007669"/>
    <property type="project" value="TreeGrafter"/>
</dbReference>
<dbReference type="InterPro" id="IPR039420">
    <property type="entry name" value="WalR-like"/>
</dbReference>
<dbReference type="Pfam" id="PF00486">
    <property type="entry name" value="Trans_reg_C"/>
    <property type="match status" value="1"/>
</dbReference>
<dbReference type="PANTHER" id="PTHR48111:SF21">
    <property type="entry name" value="DNA-BINDING DUAL MASTER TRANSCRIPTIONAL REGULATOR RPAA"/>
    <property type="match status" value="1"/>
</dbReference>
<feature type="modified residue" description="4-aspartylphosphate" evidence="6">
    <location>
        <position position="61"/>
    </location>
</feature>
<evidence type="ECO:0000256" key="7">
    <source>
        <dbReference type="PROSITE-ProRule" id="PRU01091"/>
    </source>
</evidence>
<dbReference type="SMART" id="SM00448">
    <property type="entry name" value="REC"/>
    <property type="match status" value="1"/>
</dbReference>
<reference evidence="10 11" key="1">
    <citation type="submission" date="2017-01" db="EMBL/GenBank/DDBJ databases">
        <title>Genome sequencing of Arcobacter sp. LPB0137.</title>
        <authorList>
            <person name="Lee G.-W."/>
            <person name="Yi H."/>
        </authorList>
    </citation>
    <scope>NUCLEOTIDE SEQUENCE [LARGE SCALE GENOMIC DNA]</scope>
    <source>
        <strain evidence="10 11">LPB0137</strain>
    </source>
</reference>
<proteinExistence type="predicted"/>
<dbReference type="Gene3D" id="1.10.10.10">
    <property type="entry name" value="Winged helix-like DNA-binding domain superfamily/Winged helix DNA-binding domain"/>
    <property type="match status" value="1"/>
</dbReference>
<dbReference type="InterPro" id="IPR036388">
    <property type="entry name" value="WH-like_DNA-bd_sf"/>
</dbReference>
<dbReference type="EMBL" id="CP019070">
    <property type="protein sequence ID" value="APW65244.1"/>
    <property type="molecule type" value="Genomic_DNA"/>
</dbReference>
<dbReference type="InterPro" id="IPR001867">
    <property type="entry name" value="OmpR/PhoB-type_DNA-bd"/>
</dbReference>
<evidence type="ECO:0000256" key="4">
    <source>
        <dbReference type="ARBA" id="ARBA00023125"/>
    </source>
</evidence>
<dbReference type="PROSITE" id="PS50110">
    <property type="entry name" value="RESPONSE_REGULATORY"/>
    <property type="match status" value="1"/>
</dbReference>